<organism evidence="2 3">
    <name type="scientific">Lithospermum erythrorhizon</name>
    <name type="common">Purple gromwell</name>
    <name type="synonym">Lithospermum officinale var. erythrorhizon</name>
    <dbReference type="NCBI Taxonomy" id="34254"/>
    <lineage>
        <taxon>Eukaryota</taxon>
        <taxon>Viridiplantae</taxon>
        <taxon>Streptophyta</taxon>
        <taxon>Embryophyta</taxon>
        <taxon>Tracheophyta</taxon>
        <taxon>Spermatophyta</taxon>
        <taxon>Magnoliopsida</taxon>
        <taxon>eudicotyledons</taxon>
        <taxon>Gunneridae</taxon>
        <taxon>Pentapetalae</taxon>
        <taxon>asterids</taxon>
        <taxon>lamiids</taxon>
        <taxon>Boraginales</taxon>
        <taxon>Boraginaceae</taxon>
        <taxon>Boraginoideae</taxon>
        <taxon>Lithospermeae</taxon>
        <taxon>Lithospermum</taxon>
    </lineage>
</organism>
<evidence type="ECO:0000256" key="1">
    <source>
        <dbReference type="SAM" id="Phobius"/>
    </source>
</evidence>
<accession>A0AAV3P1P9</accession>
<protein>
    <submittedName>
        <fullName evidence="2">Uncharacterized protein</fullName>
    </submittedName>
</protein>
<dbReference type="EMBL" id="BAABME010030998">
    <property type="protein sequence ID" value="GAA0143898.1"/>
    <property type="molecule type" value="Genomic_DNA"/>
</dbReference>
<comment type="caution">
    <text evidence="2">The sequence shown here is derived from an EMBL/GenBank/DDBJ whole genome shotgun (WGS) entry which is preliminary data.</text>
</comment>
<proteinExistence type="predicted"/>
<gene>
    <name evidence="2" type="ORF">LIER_42782</name>
</gene>
<dbReference type="AlphaFoldDB" id="A0AAV3P1P9"/>
<keyword evidence="1" id="KW-0812">Transmembrane</keyword>
<feature type="transmembrane region" description="Helical" evidence="1">
    <location>
        <begin position="70"/>
        <end position="90"/>
    </location>
</feature>
<evidence type="ECO:0000313" key="3">
    <source>
        <dbReference type="Proteomes" id="UP001454036"/>
    </source>
</evidence>
<dbReference type="Proteomes" id="UP001454036">
    <property type="component" value="Unassembled WGS sequence"/>
</dbReference>
<sequence length="104" mass="11883">MEIGNSAVCGEIERCSTTLIIASFFRESSQRKTAREQAYMESLATVNCYTILQKVNSLHLTRQKVARQLLWHYAFVAILMCWVLVCYPLDFGDELLALCGEQQD</sequence>
<keyword evidence="1" id="KW-1133">Transmembrane helix</keyword>
<keyword evidence="3" id="KW-1185">Reference proteome</keyword>
<reference evidence="2 3" key="1">
    <citation type="submission" date="2024-01" db="EMBL/GenBank/DDBJ databases">
        <title>The complete chloroplast genome sequence of Lithospermum erythrorhizon: insights into the phylogenetic relationship among Boraginaceae species and the maternal lineages of purple gromwells.</title>
        <authorList>
            <person name="Okada T."/>
            <person name="Watanabe K."/>
        </authorList>
    </citation>
    <scope>NUCLEOTIDE SEQUENCE [LARGE SCALE GENOMIC DNA]</scope>
</reference>
<evidence type="ECO:0000313" key="2">
    <source>
        <dbReference type="EMBL" id="GAA0143898.1"/>
    </source>
</evidence>
<keyword evidence="1" id="KW-0472">Membrane</keyword>
<name>A0AAV3P1P9_LITER</name>